<dbReference type="EMBL" id="DWYS01000084">
    <property type="protein sequence ID" value="HJB07601.1"/>
    <property type="molecule type" value="Genomic_DNA"/>
</dbReference>
<dbReference type="InterPro" id="IPR036412">
    <property type="entry name" value="HAD-like_sf"/>
</dbReference>
<evidence type="ECO:0000256" key="1">
    <source>
        <dbReference type="ARBA" id="ARBA00006171"/>
    </source>
</evidence>
<dbReference type="SFLD" id="SFLDG01135">
    <property type="entry name" value="C1.5.6:_HAD__Beta-PGM__Phospha"/>
    <property type="match status" value="1"/>
</dbReference>
<protein>
    <submittedName>
        <fullName evidence="4">HAD family phosphatase</fullName>
    </submittedName>
</protein>
<evidence type="ECO:0000256" key="3">
    <source>
        <dbReference type="ARBA" id="ARBA00022801"/>
    </source>
</evidence>
<reference evidence="4" key="1">
    <citation type="journal article" date="2021" name="PeerJ">
        <title>Extensive microbial diversity within the chicken gut microbiome revealed by metagenomics and culture.</title>
        <authorList>
            <person name="Gilroy R."/>
            <person name="Ravi A."/>
            <person name="Getino M."/>
            <person name="Pursley I."/>
            <person name="Horton D.L."/>
            <person name="Alikhan N.F."/>
            <person name="Baker D."/>
            <person name="Gharbi K."/>
            <person name="Hall N."/>
            <person name="Watson M."/>
            <person name="Adriaenssens E.M."/>
            <person name="Foster-Nyarko E."/>
            <person name="Jarju S."/>
            <person name="Secka A."/>
            <person name="Antonio M."/>
            <person name="Oren A."/>
            <person name="Chaudhuri R.R."/>
            <person name="La Ragione R."/>
            <person name="Hildebrand F."/>
            <person name="Pallen M.J."/>
        </authorList>
    </citation>
    <scope>NUCLEOTIDE SEQUENCE</scope>
    <source>
        <strain evidence="4">CHK188-4685</strain>
    </source>
</reference>
<dbReference type="InterPro" id="IPR041492">
    <property type="entry name" value="HAD_2"/>
</dbReference>
<comment type="caution">
    <text evidence="4">The sequence shown here is derived from an EMBL/GenBank/DDBJ whole genome shotgun (WGS) entry which is preliminary data.</text>
</comment>
<keyword evidence="3" id="KW-0378">Hydrolase</keyword>
<keyword evidence="2" id="KW-0479">Metal-binding</keyword>
<dbReference type="AlphaFoldDB" id="A0A9D2L822"/>
<dbReference type="CDD" id="cd07505">
    <property type="entry name" value="HAD_BPGM-like"/>
    <property type="match status" value="1"/>
</dbReference>
<evidence type="ECO:0000313" key="4">
    <source>
        <dbReference type="EMBL" id="HJB07601.1"/>
    </source>
</evidence>
<name>A0A9D2L822_9FIRM</name>
<dbReference type="SUPFAM" id="SSF56784">
    <property type="entry name" value="HAD-like"/>
    <property type="match status" value="1"/>
</dbReference>
<dbReference type="FunFam" id="3.40.50.1000:FF:000036">
    <property type="entry name" value="HAD family hydrolase"/>
    <property type="match status" value="1"/>
</dbReference>
<dbReference type="Gene3D" id="3.40.50.1000">
    <property type="entry name" value="HAD superfamily/HAD-like"/>
    <property type="match status" value="1"/>
</dbReference>
<proteinExistence type="inferred from homology"/>
<evidence type="ECO:0000256" key="2">
    <source>
        <dbReference type="ARBA" id="ARBA00022723"/>
    </source>
</evidence>
<dbReference type="GO" id="GO:0046872">
    <property type="term" value="F:metal ion binding"/>
    <property type="evidence" value="ECO:0007669"/>
    <property type="project" value="UniProtKB-KW"/>
</dbReference>
<comment type="similarity">
    <text evidence="1">Belongs to the HAD-like hydrolase superfamily. CbbY/CbbZ/Gph/YieH family.</text>
</comment>
<evidence type="ECO:0000313" key="5">
    <source>
        <dbReference type="Proteomes" id="UP000886804"/>
    </source>
</evidence>
<dbReference type="PRINTS" id="PR00413">
    <property type="entry name" value="HADHALOGNASE"/>
</dbReference>
<sequence length="228" mass="25585">MKQFQQTAVIFDLDGTLVDSMWMWKAIDIEYLGRRNLECPEDLQKKIEGMSFSETAAYFKERFHLSDSLEEIKAEWTRMSLDKYKHQVPLKPGAGHFLQLLKEHGIPMGIATSNGQAMVDGVLDSLGIRPFFQTVATACEVKAGKPAPDIYLFVAEKLGVKPENCLAFEDVPAGIQAGKAAGMTVIAMADEFSRHMEAEKRRLADFWAEDFNQVPALLGNRLWSRPAD</sequence>
<reference evidence="4" key="2">
    <citation type="submission" date="2021-04" db="EMBL/GenBank/DDBJ databases">
        <authorList>
            <person name="Gilroy R."/>
        </authorList>
    </citation>
    <scope>NUCLEOTIDE SEQUENCE</scope>
    <source>
        <strain evidence="4">CHK188-4685</strain>
    </source>
</reference>
<organism evidence="4 5">
    <name type="scientific">Candidatus Enterocloster faecavium</name>
    <dbReference type="NCBI Taxonomy" id="2838560"/>
    <lineage>
        <taxon>Bacteria</taxon>
        <taxon>Bacillati</taxon>
        <taxon>Bacillota</taxon>
        <taxon>Clostridia</taxon>
        <taxon>Lachnospirales</taxon>
        <taxon>Lachnospiraceae</taxon>
        <taxon>Enterocloster</taxon>
    </lineage>
</organism>
<gene>
    <name evidence="4" type="ORF">H9716_07000</name>
</gene>
<dbReference type="Proteomes" id="UP000886804">
    <property type="component" value="Unassembled WGS sequence"/>
</dbReference>
<dbReference type="NCBIfam" id="TIGR01509">
    <property type="entry name" value="HAD-SF-IA-v3"/>
    <property type="match status" value="1"/>
</dbReference>
<dbReference type="SFLD" id="SFLDS00003">
    <property type="entry name" value="Haloacid_Dehalogenase"/>
    <property type="match status" value="1"/>
</dbReference>
<dbReference type="InterPro" id="IPR023198">
    <property type="entry name" value="PGP-like_dom2"/>
</dbReference>
<dbReference type="InterPro" id="IPR006439">
    <property type="entry name" value="HAD-SF_hydro_IA"/>
</dbReference>
<accession>A0A9D2L822</accession>
<dbReference type="GO" id="GO:0016791">
    <property type="term" value="F:phosphatase activity"/>
    <property type="evidence" value="ECO:0007669"/>
    <property type="project" value="TreeGrafter"/>
</dbReference>
<dbReference type="SFLD" id="SFLDG01129">
    <property type="entry name" value="C1.5:_HAD__Beta-PGM__Phosphata"/>
    <property type="match status" value="1"/>
</dbReference>
<dbReference type="InterPro" id="IPR023214">
    <property type="entry name" value="HAD_sf"/>
</dbReference>
<dbReference type="Pfam" id="PF13419">
    <property type="entry name" value="HAD_2"/>
    <property type="match status" value="1"/>
</dbReference>
<dbReference type="PANTHER" id="PTHR18901:SF38">
    <property type="entry name" value="PSEUDOURIDINE-5'-PHOSPHATASE"/>
    <property type="match status" value="1"/>
</dbReference>
<dbReference type="PANTHER" id="PTHR18901">
    <property type="entry name" value="2-DEOXYGLUCOSE-6-PHOSPHATE PHOSPHATASE 2"/>
    <property type="match status" value="1"/>
</dbReference>
<dbReference type="Gene3D" id="1.10.150.240">
    <property type="entry name" value="Putative phosphatase, domain 2"/>
    <property type="match status" value="1"/>
</dbReference>